<accession>L1ISP1</accession>
<protein>
    <recommendedName>
        <fullName evidence="5">COX assembly mitochondrial protein</fullName>
    </recommendedName>
</protein>
<sequence>MSDGTEDASESAKVRALSECEEQHKKLLSCLKGEHALTSWSSWTFCTQESGEFWRCYEQSRGIKMTEQPMAIWRQTMQKMGMPSTLAGEKVQLSGADEQHKDSKQEGGGGASS</sequence>
<dbReference type="PaxDb" id="55529-EKX38919"/>
<organism evidence="2">
    <name type="scientific">Guillardia theta (strain CCMP2712)</name>
    <name type="common">Cryptophyte</name>
    <dbReference type="NCBI Taxonomy" id="905079"/>
    <lineage>
        <taxon>Eukaryota</taxon>
        <taxon>Cryptophyceae</taxon>
        <taxon>Pyrenomonadales</taxon>
        <taxon>Geminigeraceae</taxon>
        <taxon>Guillardia</taxon>
    </lineage>
</organism>
<reference evidence="2 4" key="1">
    <citation type="journal article" date="2012" name="Nature">
        <title>Algal genomes reveal evolutionary mosaicism and the fate of nucleomorphs.</title>
        <authorList>
            <consortium name="DOE Joint Genome Institute"/>
            <person name="Curtis B.A."/>
            <person name="Tanifuji G."/>
            <person name="Burki F."/>
            <person name="Gruber A."/>
            <person name="Irimia M."/>
            <person name="Maruyama S."/>
            <person name="Arias M.C."/>
            <person name="Ball S.G."/>
            <person name="Gile G.H."/>
            <person name="Hirakawa Y."/>
            <person name="Hopkins J.F."/>
            <person name="Kuo A."/>
            <person name="Rensing S.A."/>
            <person name="Schmutz J."/>
            <person name="Symeonidi A."/>
            <person name="Elias M."/>
            <person name="Eveleigh R.J."/>
            <person name="Herman E.K."/>
            <person name="Klute M.J."/>
            <person name="Nakayama T."/>
            <person name="Obornik M."/>
            <person name="Reyes-Prieto A."/>
            <person name="Armbrust E.V."/>
            <person name="Aves S.J."/>
            <person name="Beiko R.G."/>
            <person name="Coutinho P."/>
            <person name="Dacks J.B."/>
            <person name="Durnford D.G."/>
            <person name="Fast N.M."/>
            <person name="Green B.R."/>
            <person name="Grisdale C.J."/>
            <person name="Hempel F."/>
            <person name="Henrissat B."/>
            <person name="Hoppner M.P."/>
            <person name="Ishida K."/>
            <person name="Kim E."/>
            <person name="Koreny L."/>
            <person name="Kroth P.G."/>
            <person name="Liu Y."/>
            <person name="Malik S.B."/>
            <person name="Maier U.G."/>
            <person name="McRose D."/>
            <person name="Mock T."/>
            <person name="Neilson J.A."/>
            <person name="Onodera N.T."/>
            <person name="Poole A.M."/>
            <person name="Pritham E.J."/>
            <person name="Richards T.A."/>
            <person name="Rocap G."/>
            <person name="Roy S.W."/>
            <person name="Sarai C."/>
            <person name="Schaack S."/>
            <person name="Shirato S."/>
            <person name="Slamovits C.H."/>
            <person name="Spencer D.F."/>
            <person name="Suzuki S."/>
            <person name="Worden A.Z."/>
            <person name="Zauner S."/>
            <person name="Barry K."/>
            <person name="Bell C."/>
            <person name="Bharti A.K."/>
            <person name="Crow J.A."/>
            <person name="Grimwood J."/>
            <person name="Kramer R."/>
            <person name="Lindquist E."/>
            <person name="Lucas S."/>
            <person name="Salamov A."/>
            <person name="McFadden G.I."/>
            <person name="Lane C.E."/>
            <person name="Keeling P.J."/>
            <person name="Gray M.W."/>
            <person name="Grigoriev I.V."/>
            <person name="Archibald J.M."/>
        </authorList>
    </citation>
    <scope>NUCLEOTIDE SEQUENCE</scope>
    <source>
        <strain evidence="2 4">CCMP2712</strain>
    </source>
</reference>
<keyword evidence="4" id="KW-1185">Reference proteome</keyword>
<reference evidence="3" key="3">
    <citation type="submission" date="2016-03" db="UniProtKB">
        <authorList>
            <consortium name="EnsemblProtists"/>
        </authorList>
    </citation>
    <scope>IDENTIFICATION</scope>
</reference>
<dbReference type="RefSeq" id="XP_005825899.1">
    <property type="nucleotide sequence ID" value="XM_005825842.1"/>
</dbReference>
<gene>
    <name evidence="2" type="ORF">GUITHDRAFT_115022</name>
</gene>
<evidence type="ECO:0008006" key="5">
    <source>
        <dbReference type="Google" id="ProtNLM"/>
    </source>
</evidence>
<evidence type="ECO:0000313" key="2">
    <source>
        <dbReference type="EMBL" id="EKX38919.1"/>
    </source>
</evidence>
<dbReference type="EnsemblProtists" id="EKX38919">
    <property type="protein sequence ID" value="EKX38919"/>
    <property type="gene ID" value="GUITHDRAFT_115022"/>
</dbReference>
<evidence type="ECO:0000313" key="3">
    <source>
        <dbReference type="EnsemblProtists" id="EKX38919"/>
    </source>
</evidence>
<dbReference type="HOGENOM" id="CLU_2138285_0_0_1"/>
<proteinExistence type="predicted"/>
<evidence type="ECO:0000256" key="1">
    <source>
        <dbReference type="SAM" id="MobiDB-lite"/>
    </source>
</evidence>
<name>L1ISP1_GUITC</name>
<feature type="region of interest" description="Disordered" evidence="1">
    <location>
        <begin position="82"/>
        <end position="113"/>
    </location>
</feature>
<evidence type="ECO:0000313" key="4">
    <source>
        <dbReference type="Proteomes" id="UP000011087"/>
    </source>
</evidence>
<reference evidence="4" key="2">
    <citation type="submission" date="2012-11" db="EMBL/GenBank/DDBJ databases">
        <authorList>
            <person name="Kuo A."/>
            <person name="Curtis B.A."/>
            <person name="Tanifuji G."/>
            <person name="Burki F."/>
            <person name="Gruber A."/>
            <person name="Irimia M."/>
            <person name="Maruyama S."/>
            <person name="Arias M.C."/>
            <person name="Ball S.G."/>
            <person name="Gile G.H."/>
            <person name="Hirakawa Y."/>
            <person name="Hopkins J.F."/>
            <person name="Rensing S.A."/>
            <person name="Schmutz J."/>
            <person name="Symeonidi A."/>
            <person name="Elias M."/>
            <person name="Eveleigh R.J."/>
            <person name="Herman E.K."/>
            <person name="Klute M.J."/>
            <person name="Nakayama T."/>
            <person name="Obornik M."/>
            <person name="Reyes-Prieto A."/>
            <person name="Armbrust E.V."/>
            <person name="Aves S.J."/>
            <person name="Beiko R.G."/>
            <person name="Coutinho P."/>
            <person name="Dacks J.B."/>
            <person name="Durnford D.G."/>
            <person name="Fast N.M."/>
            <person name="Green B.R."/>
            <person name="Grisdale C."/>
            <person name="Hempe F."/>
            <person name="Henrissat B."/>
            <person name="Hoppner M.P."/>
            <person name="Ishida K.-I."/>
            <person name="Kim E."/>
            <person name="Koreny L."/>
            <person name="Kroth P.G."/>
            <person name="Liu Y."/>
            <person name="Malik S.-B."/>
            <person name="Maier U.G."/>
            <person name="McRose D."/>
            <person name="Mock T."/>
            <person name="Neilson J.A."/>
            <person name="Onodera N.T."/>
            <person name="Poole A.M."/>
            <person name="Pritham E.J."/>
            <person name="Richards T.A."/>
            <person name="Rocap G."/>
            <person name="Roy S.W."/>
            <person name="Sarai C."/>
            <person name="Schaack S."/>
            <person name="Shirato S."/>
            <person name="Slamovits C.H."/>
            <person name="Spencer D.F."/>
            <person name="Suzuki S."/>
            <person name="Worden A.Z."/>
            <person name="Zauner S."/>
            <person name="Barry K."/>
            <person name="Bell C."/>
            <person name="Bharti A.K."/>
            <person name="Crow J.A."/>
            <person name="Grimwood J."/>
            <person name="Kramer R."/>
            <person name="Lindquist E."/>
            <person name="Lucas S."/>
            <person name="Salamov A."/>
            <person name="McFadden G.I."/>
            <person name="Lane C.E."/>
            <person name="Keeling P.J."/>
            <person name="Gray M.W."/>
            <person name="Grigoriev I.V."/>
            <person name="Archibald J.M."/>
        </authorList>
    </citation>
    <scope>NUCLEOTIDE SEQUENCE</scope>
    <source>
        <strain evidence="4">CCMP2712</strain>
    </source>
</reference>
<dbReference type="EMBL" id="JH993044">
    <property type="protein sequence ID" value="EKX38919.1"/>
    <property type="molecule type" value="Genomic_DNA"/>
</dbReference>
<dbReference type="KEGG" id="gtt:GUITHDRAFT_115022"/>
<dbReference type="AlphaFoldDB" id="L1ISP1"/>
<dbReference type="Proteomes" id="UP000011087">
    <property type="component" value="Unassembled WGS sequence"/>
</dbReference>
<dbReference type="GeneID" id="17295673"/>